<dbReference type="Pfam" id="PF08478">
    <property type="entry name" value="POTRA_1"/>
    <property type="match status" value="1"/>
</dbReference>
<dbReference type="Pfam" id="PF03799">
    <property type="entry name" value="FtsQ_DivIB_C"/>
    <property type="match status" value="1"/>
</dbReference>
<dbReference type="GO" id="GO:0090529">
    <property type="term" value="P:cell septum assembly"/>
    <property type="evidence" value="ECO:0007669"/>
    <property type="project" value="InterPro"/>
</dbReference>
<evidence type="ECO:0000256" key="8">
    <source>
        <dbReference type="ARBA" id="ARBA00023306"/>
    </source>
</evidence>
<evidence type="ECO:0000256" key="3">
    <source>
        <dbReference type="ARBA" id="ARBA00022519"/>
    </source>
</evidence>
<evidence type="ECO:0000256" key="7">
    <source>
        <dbReference type="ARBA" id="ARBA00023136"/>
    </source>
</evidence>
<keyword evidence="7 9" id="KW-0472">Membrane</keyword>
<comment type="caution">
    <text evidence="12">The sequence shown here is derived from an EMBL/GenBank/DDBJ whole genome shotgun (WGS) entry which is preliminary data.</text>
</comment>
<evidence type="ECO:0000256" key="1">
    <source>
        <dbReference type="ARBA" id="ARBA00004370"/>
    </source>
</evidence>
<evidence type="ECO:0000313" key="13">
    <source>
        <dbReference type="Proteomes" id="UP000306416"/>
    </source>
</evidence>
<evidence type="ECO:0000256" key="2">
    <source>
        <dbReference type="ARBA" id="ARBA00022475"/>
    </source>
</evidence>
<keyword evidence="4 9" id="KW-0132">Cell division</keyword>
<comment type="subcellular location">
    <subcellularLocation>
        <location evidence="9">Cell membrane</location>
        <topology evidence="9">Single-pass type II membrane protein</topology>
    </subcellularLocation>
    <subcellularLocation>
        <location evidence="1">Membrane</location>
    </subcellularLocation>
    <text evidence="9">Localizes to the division septum.</text>
</comment>
<dbReference type="HAMAP" id="MF_00911">
    <property type="entry name" value="FtsQ_subfam"/>
    <property type="match status" value="1"/>
</dbReference>
<dbReference type="PANTHER" id="PTHR35851:SF1">
    <property type="entry name" value="CELL DIVISION PROTEIN FTSQ"/>
    <property type="match status" value="1"/>
</dbReference>
<dbReference type="GO" id="GO:0005886">
    <property type="term" value="C:plasma membrane"/>
    <property type="evidence" value="ECO:0007669"/>
    <property type="project" value="UniProtKB-SubCell"/>
</dbReference>
<evidence type="ECO:0000256" key="6">
    <source>
        <dbReference type="ARBA" id="ARBA00022989"/>
    </source>
</evidence>
<dbReference type="GO" id="GO:0043093">
    <property type="term" value="P:FtsZ-dependent cytokinesis"/>
    <property type="evidence" value="ECO:0007669"/>
    <property type="project" value="UniProtKB-UniRule"/>
</dbReference>
<dbReference type="InterPro" id="IPR026579">
    <property type="entry name" value="FtsQ"/>
</dbReference>
<dbReference type="InterPro" id="IPR045335">
    <property type="entry name" value="FtsQ_C_sf"/>
</dbReference>
<keyword evidence="2 9" id="KW-1003">Cell membrane</keyword>
<evidence type="ECO:0000256" key="4">
    <source>
        <dbReference type="ARBA" id="ARBA00022618"/>
    </source>
</evidence>
<keyword evidence="3" id="KW-0997">Cell inner membrane</keyword>
<dbReference type="Gene3D" id="3.40.50.11690">
    <property type="entry name" value="Cell division protein FtsQ/DivIB"/>
    <property type="match status" value="1"/>
</dbReference>
<reference evidence="12 13" key="1">
    <citation type="submission" date="2019-04" db="EMBL/GenBank/DDBJ databases">
        <title>Geobacter oryzae sp. nov., ferric-reducing bacteria isolated from paddy soil.</title>
        <authorList>
            <person name="Xu Z."/>
            <person name="Masuda Y."/>
            <person name="Itoh H."/>
            <person name="Senoo K."/>
        </authorList>
    </citation>
    <scope>NUCLEOTIDE SEQUENCE [LARGE SCALE GENOMIC DNA]</scope>
    <source>
        <strain evidence="12 13">Red111</strain>
    </source>
</reference>
<evidence type="ECO:0000256" key="10">
    <source>
        <dbReference type="SAM" id="MobiDB-lite"/>
    </source>
</evidence>
<keyword evidence="13" id="KW-1185">Reference proteome</keyword>
<proteinExistence type="inferred from homology"/>
<comment type="similarity">
    <text evidence="9">Belongs to the FtsQ/DivIB family. FtsQ subfamily.</text>
</comment>
<evidence type="ECO:0000259" key="11">
    <source>
        <dbReference type="PROSITE" id="PS51779"/>
    </source>
</evidence>
<comment type="function">
    <text evidence="9">Essential cell division protein.</text>
</comment>
<protein>
    <recommendedName>
        <fullName evidence="9">Cell division protein FtsQ</fullName>
    </recommendedName>
</protein>
<organism evidence="12 13">
    <name type="scientific">Geomonas terrae</name>
    <dbReference type="NCBI Taxonomy" id="2562681"/>
    <lineage>
        <taxon>Bacteria</taxon>
        <taxon>Pseudomonadati</taxon>
        <taxon>Thermodesulfobacteriota</taxon>
        <taxon>Desulfuromonadia</taxon>
        <taxon>Geobacterales</taxon>
        <taxon>Geobacteraceae</taxon>
        <taxon>Geomonas</taxon>
    </lineage>
</organism>
<keyword evidence="5 9" id="KW-0812">Transmembrane</keyword>
<accession>A0A4S1CLL0</accession>
<dbReference type="PANTHER" id="PTHR35851">
    <property type="entry name" value="CELL DIVISION PROTEIN FTSQ"/>
    <property type="match status" value="1"/>
</dbReference>
<dbReference type="PROSITE" id="PS51779">
    <property type="entry name" value="POTRA"/>
    <property type="match status" value="1"/>
</dbReference>
<name>A0A4S1CLL0_9BACT</name>
<dbReference type="Proteomes" id="UP000306416">
    <property type="component" value="Unassembled WGS sequence"/>
</dbReference>
<dbReference type="InterPro" id="IPR034746">
    <property type="entry name" value="POTRA"/>
</dbReference>
<keyword evidence="6 9" id="KW-1133">Transmembrane helix</keyword>
<dbReference type="InterPro" id="IPR013685">
    <property type="entry name" value="POTRA_FtsQ_type"/>
</dbReference>
<dbReference type="AlphaFoldDB" id="A0A4S1CLL0"/>
<keyword evidence="8 9" id="KW-0131">Cell cycle</keyword>
<dbReference type="EMBL" id="SRSC01000001">
    <property type="protein sequence ID" value="TGU74150.1"/>
    <property type="molecule type" value="Genomic_DNA"/>
</dbReference>
<feature type="compositionally biased region" description="Basic residues" evidence="10">
    <location>
        <begin position="7"/>
        <end position="24"/>
    </location>
</feature>
<dbReference type="GO" id="GO:0032153">
    <property type="term" value="C:cell division site"/>
    <property type="evidence" value="ECO:0007669"/>
    <property type="project" value="UniProtKB-UniRule"/>
</dbReference>
<sequence length="274" mass="30549">MRDLHTKKQRIPNNRVKKPPKQRKPINWTPILKWLSRGIGATAVCAIVGFGGWKAYGVVSRTTLLRLETIEVSQLKKVSRDELITLAGVRPGDSMLGLDLKAVMARLGKNPWLEQIQVRRYFPHTLSITVAERTPVAVANVGCLYYLDDKGVLFKSLTEGDRLDYPLITGITEEELAQDPKGTQEALKSALQLIGTLKSGSVFSLADISEIHYSRGYGFTLFTMQGGIPVKLGNGEFGDKLARLSRIYGDLKTQMQALDYIDLDYIDKIIVKKV</sequence>
<feature type="domain" description="POTRA" evidence="11">
    <location>
        <begin position="65"/>
        <end position="133"/>
    </location>
</feature>
<evidence type="ECO:0000313" key="12">
    <source>
        <dbReference type="EMBL" id="TGU74150.1"/>
    </source>
</evidence>
<dbReference type="RefSeq" id="WP_135868488.1">
    <property type="nucleotide sequence ID" value="NZ_SRSC01000001.1"/>
</dbReference>
<evidence type="ECO:0000256" key="9">
    <source>
        <dbReference type="HAMAP-Rule" id="MF_00911"/>
    </source>
</evidence>
<dbReference type="Gene3D" id="3.10.20.310">
    <property type="entry name" value="membrane protein fhac"/>
    <property type="match status" value="1"/>
</dbReference>
<evidence type="ECO:0000256" key="5">
    <source>
        <dbReference type="ARBA" id="ARBA00022692"/>
    </source>
</evidence>
<dbReference type="InterPro" id="IPR005548">
    <property type="entry name" value="Cell_div_FtsQ/DivIB_C"/>
</dbReference>
<gene>
    <name evidence="9" type="primary">ftsQ</name>
    <name evidence="12" type="ORF">E4633_01390</name>
</gene>
<feature type="region of interest" description="Disordered" evidence="10">
    <location>
        <begin position="1"/>
        <end position="24"/>
    </location>
</feature>